<protein>
    <submittedName>
        <fullName evidence="1">Uncharacterized protein</fullName>
    </submittedName>
</protein>
<gene>
    <name evidence="1" type="ORF">BIW11_03741</name>
</gene>
<dbReference type="AlphaFoldDB" id="A0A1V9XGD3"/>
<sequence>MGRSQGDFDADLLPVDRHPLCTGPQAVRGHLTPSSIPAHLDLC</sequence>
<proteinExistence type="predicted"/>
<keyword evidence="2" id="KW-1185">Reference proteome</keyword>
<dbReference type="EMBL" id="MNPL01011435">
    <property type="protein sequence ID" value="OQR72605.1"/>
    <property type="molecule type" value="Genomic_DNA"/>
</dbReference>
<name>A0A1V9XGD3_9ACAR</name>
<comment type="caution">
    <text evidence="1">The sequence shown here is derived from an EMBL/GenBank/DDBJ whole genome shotgun (WGS) entry which is preliminary data.</text>
</comment>
<dbReference type="Proteomes" id="UP000192247">
    <property type="component" value="Unassembled WGS sequence"/>
</dbReference>
<reference evidence="1 2" key="1">
    <citation type="journal article" date="2017" name="Gigascience">
        <title>Draft genome of the honey bee ectoparasitic mite, Tropilaelaps mercedesae, is shaped by the parasitic life history.</title>
        <authorList>
            <person name="Dong X."/>
            <person name="Armstrong S.D."/>
            <person name="Xia D."/>
            <person name="Makepeace B.L."/>
            <person name="Darby A.C."/>
            <person name="Kadowaki T."/>
        </authorList>
    </citation>
    <scope>NUCLEOTIDE SEQUENCE [LARGE SCALE GENOMIC DNA]</scope>
    <source>
        <strain evidence="1">Wuxi-XJTLU</strain>
    </source>
</reference>
<evidence type="ECO:0000313" key="1">
    <source>
        <dbReference type="EMBL" id="OQR72605.1"/>
    </source>
</evidence>
<evidence type="ECO:0000313" key="2">
    <source>
        <dbReference type="Proteomes" id="UP000192247"/>
    </source>
</evidence>
<accession>A0A1V9XGD3</accession>
<dbReference type="InParanoid" id="A0A1V9XGD3"/>
<organism evidence="1 2">
    <name type="scientific">Tropilaelaps mercedesae</name>
    <dbReference type="NCBI Taxonomy" id="418985"/>
    <lineage>
        <taxon>Eukaryota</taxon>
        <taxon>Metazoa</taxon>
        <taxon>Ecdysozoa</taxon>
        <taxon>Arthropoda</taxon>
        <taxon>Chelicerata</taxon>
        <taxon>Arachnida</taxon>
        <taxon>Acari</taxon>
        <taxon>Parasitiformes</taxon>
        <taxon>Mesostigmata</taxon>
        <taxon>Gamasina</taxon>
        <taxon>Dermanyssoidea</taxon>
        <taxon>Laelapidae</taxon>
        <taxon>Tropilaelaps</taxon>
    </lineage>
</organism>